<dbReference type="PROSITE" id="PS00523">
    <property type="entry name" value="SULFATASE_1"/>
    <property type="match status" value="1"/>
</dbReference>
<proteinExistence type="inferred from homology"/>
<dbReference type="InterPro" id="IPR017850">
    <property type="entry name" value="Alkaline_phosphatase_core_sf"/>
</dbReference>
<evidence type="ECO:0000256" key="3">
    <source>
        <dbReference type="ARBA" id="ARBA00022801"/>
    </source>
</evidence>
<dbReference type="Proteomes" id="UP001501175">
    <property type="component" value="Unassembled WGS sequence"/>
</dbReference>
<dbReference type="PANTHER" id="PTHR42693">
    <property type="entry name" value="ARYLSULFATASE FAMILY MEMBER"/>
    <property type="match status" value="1"/>
</dbReference>
<dbReference type="Gene3D" id="3.40.720.10">
    <property type="entry name" value="Alkaline Phosphatase, subunit A"/>
    <property type="match status" value="1"/>
</dbReference>
<evidence type="ECO:0000313" key="7">
    <source>
        <dbReference type="Proteomes" id="UP001501175"/>
    </source>
</evidence>
<dbReference type="SUPFAM" id="SSF53649">
    <property type="entry name" value="Alkaline phosphatase-like"/>
    <property type="match status" value="1"/>
</dbReference>
<feature type="domain" description="Sulfatase N-terminal" evidence="5">
    <location>
        <begin position="1"/>
        <end position="357"/>
    </location>
</feature>
<dbReference type="PANTHER" id="PTHR42693:SF33">
    <property type="entry name" value="ARYLSULFATASE"/>
    <property type="match status" value="1"/>
</dbReference>
<comment type="caution">
    <text evidence="6">The sequence shown here is derived from an EMBL/GenBank/DDBJ whole genome shotgun (WGS) entry which is preliminary data.</text>
</comment>
<dbReference type="InterPro" id="IPR000917">
    <property type="entry name" value="Sulfatase_N"/>
</dbReference>
<dbReference type="Pfam" id="PF00884">
    <property type="entry name" value="Sulfatase"/>
    <property type="match status" value="1"/>
</dbReference>
<comment type="similarity">
    <text evidence="1">Belongs to the sulfatase family.</text>
</comment>
<evidence type="ECO:0000256" key="2">
    <source>
        <dbReference type="ARBA" id="ARBA00022723"/>
    </source>
</evidence>
<evidence type="ECO:0000313" key="6">
    <source>
        <dbReference type="EMBL" id="GAA4460229.1"/>
    </source>
</evidence>
<dbReference type="EMBL" id="BAABHD010000032">
    <property type="protein sequence ID" value="GAA4460229.1"/>
    <property type="molecule type" value="Genomic_DNA"/>
</dbReference>
<protein>
    <submittedName>
        <fullName evidence="6">Sulfatase-like hydrolase/transferase</fullName>
    </submittedName>
</protein>
<keyword evidence="2" id="KW-0479">Metal-binding</keyword>
<evidence type="ECO:0000259" key="5">
    <source>
        <dbReference type="Pfam" id="PF00884"/>
    </source>
</evidence>
<reference evidence="7" key="1">
    <citation type="journal article" date="2019" name="Int. J. Syst. Evol. Microbiol.">
        <title>The Global Catalogue of Microorganisms (GCM) 10K type strain sequencing project: providing services to taxonomists for standard genome sequencing and annotation.</title>
        <authorList>
            <consortium name="The Broad Institute Genomics Platform"/>
            <consortium name="The Broad Institute Genome Sequencing Center for Infectious Disease"/>
            <person name="Wu L."/>
            <person name="Ma J."/>
        </authorList>
    </citation>
    <scope>NUCLEOTIDE SEQUENCE [LARGE SCALE GENOMIC DNA]</scope>
    <source>
        <strain evidence="7">JCM 17927</strain>
    </source>
</reference>
<dbReference type="InterPro" id="IPR050738">
    <property type="entry name" value="Sulfatase"/>
</dbReference>
<accession>A0ABP8N5Q1</accession>
<evidence type="ECO:0000256" key="1">
    <source>
        <dbReference type="ARBA" id="ARBA00008779"/>
    </source>
</evidence>
<keyword evidence="7" id="KW-1185">Reference proteome</keyword>
<gene>
    <name evidence="6" type="ORF">GCM10023189_35030</name>
</gene>
<dbReference type="Gene3D" id="3.30.1120.10">
    <property type="match status" value="1"/>
</dbReference>
<dbReference type="PROSITE" id="PS00149">
    <property type="entry name" value="SULFATASE_2"/>
    <property type="match status" value="1"/>
</dbReference>
<organism evidence="6 7">
    <name type="scientific">Nibrella saemangeumensis</name>
    <dbReference type="NCBI Taxonomy" id="1084526"/>
    <lineage>
        <taxon>Bacteria</taxon>
        <taxon>Pseudomonadati</taxon>
        <taxon>Bacteroidota</taxon>
        <taxon>Cytophagia</taxon>
        <taxon>Cytophagales</taxon>
        <taxon>Spirosomataceae</taxon>
        <taxon>Nibrella</taxon>
    </lineage>
</organism>
<name>A0ABP8N5Q1_9BACT</name>
<sequence>MADDLGYSDLASYGSSHVKTPNIDALSQRGVRFTQAYVTAPICSPSRAGLITGRYQQRFGYEFLPHNAVDPRQLPEEGRRLLEEHGKRVGNIPEPIADLTAFNRIPKGLPAEEVSLAELLKPAGYKTAFIGKWHLGAQDGFFPDQHGFDYSYYFQGGGSRYVDTQHEADYVNKRLPWCLTDLVMWRKREGESALREGRTMVDDTGYLTFSLADKATRFIADNRQNPFFLLLSLNAPHDPFQAPKRYVDRIQNEQDTVERIYYAMIEALDDAVGQVVKQVNSAGLGQNTLIVFISDNGGAAYTRATDNAPLRGGKMSHFEGGIAVPFFINYPAAFSGVKTYDQPVSSLDIFATIAAVTQTKLPADRRYDGVNLLPFVLGRNTARPHDTFFWRSGYSKAFRKGDWKLYLNERNKKVLLFNLANDRSEQTDLSGTNPAKLLELRQELERWEKQEMRAPRWQNSNNCTIQVRGEDYYFPI</sequence>
<keyword evidence="4" id="KW-0106">Calcium</keyword>
<evidence type="ECO:0000256" key="4">
    <source>
        <dbReference type="ARBA" id="ARBA00022837"/>
    </source>
</evidence>
<keyword evidence="3" id="KW-0378">Hydrolase</keyword>
<dbReference type="InterPro" id="IPR024607">
    <property type="entry name" value="Sulfatase_CS"/>
</dbReference>